<dbReference type="PANTHER" id="PTHR43179:SF12">
    <property type="entry name" value="GALACTOFURANOSYLTRANSFERASE GLFT2"/>
    <property type="match status" value="1"/>
</dbReference>
<name>A0ABV6QZP4_9CAUL</name>
<keyword evidence="3" id="KW-0808">Transferase</keyword>
<dbReference type="Pfam" id="PF00535">
    <property type="entry name" value="Glycos_transf_2"/>
    <property type="match status" value="1"/>
</dbReference>
<reference evidence="6 7" key="1">
    <citation type="submission" date="2024-09" db="EMBL/GenBank/DDBJ databases">
        <authorList>
            <person name="Sun Q."/>
            <person name="Mori K."/>
        </authorList>
    </citation>
    <scope>NUCLEOTIDE SEQUENCE [LARGE SCALE GENOMIC DNA]</scope>
    <source>
        <strain evidence="6 7">NCAIM B.02621</strain>
    </source>
</reference>
<feature type="domain" description="Glycosyltransferase 2-like" evidence="5">
    <location>
        <begin position="7"/>
        <end position="164"/>
    </location>
</feature>
<keyword evidence="4" id="KW-0812">Transmembrane</keyword>
<gene>
    <name evidence="6" type="ORF">ACFFGE_02940</name>
</gene>
<organism evidence="6 7">
    <name type="scientific">Brevundimonas balnearis</name>
    <dbReference type="NCBI Taxonomy" id="1572858"/>
    <lineage>
        <taxon>Bacteria</taxon>
        <taxon>Pseudomonadati</taxon>
        <taxon>Pseudomonadota</taxon>
        <taxon>Alphaproteobacteria</taxon>
        <taxon>Caulobacterales</taxon>
        <taxon>Caulobacteraceae</taxon>
        <taxon>Brevundimonas</taxon>
    </lineage>
</organism>
<evidence type="ECO:0000313" key="6">
    <source>
        <dbReference type="EMBL" id="MFC0632830.1"/>
    </source>
</evidence>
<evidence type="ECO:0000256" key="1">
    <source>
        <dbReference type="ARBA" id="ARBA00006739"/>
    </source>
</evidence>
<dbReference type="RefSeq" id="WP_376834129.1">
    <property type="nucleotide sequence ID" value="NZ_JBHLSW010000003.1"/>
</dbReference>
<dbReference type="PANTHER" id="PTHR43179">
    <property type="entry name" value="RHAMNOSYLTRANSFERASE WBBL"/>
    <property type="match status" value="1"/>
</dbReference>
<keyword evidence="2" id="KW-0328">Glycosyltransferase</keyword>
<dbReference type="Gene3D" id="3.90.550.10">
    <property type="entry name" value="Spore Coat Polysaccharide Biosynthesis Protein SpsA, Chain A"/>
    <property type="match status" value="1"/>
</dbReference>
<comment type="caution">
    <text evidence="6">The sequence shown here is derived from an EMBL/GenBank/DDBJ whole genome shotgun (WGS) entry which is preliminary data.</text>
</comment>
<accession>A0ABV6QZP4</accession>
<evidence type="ECO:0000256" key="2">
    <source>
        <dbReference type="ARBA" id="ARBA00022676"/>
    </source>
</evidence>
<evidence type="ECO:0000259" key="5">
    <source>
        <dbReference type="Pfam" id="PF00535"/>
    </source>
</evidence>
<evidence type="ECO:0000256" key="3">
    <source>
        <dbReference type="ARBA" id="ARBA00022679"/>
    </source>
</evidence>
<keyword evidence="4" id="KW-1133">Transmembrane helix</keyword>
<evidence type="ECO:0000313" key="7">
    <source>
        <dbReference type="Proteomes" id="UP001589906"/>
    </source>
</evidence>
<protein>
    <submittedName>
        <fullName evidence="6">Glycosyltransferase family 2 protein</fullName>
    </submittedName>
</protein>
<dbReference type="SUPFAM" id="SSF53448">
    <property type="entry name" value="Nucleotide-diphospho-sugar transferases"/>
    <property type="match status" value="1"/>
</dbReference>
<dbReference type="InterPro" id="IPR001173">
    <property type="entry name" value="Glyco_trans_2-like"/>
</dbReference>
<proteinExistence type="inferred from homology"/>
<evidence type="ECO:0000256" key="4">
    <source>
        <dbReference type="SAM" id="Phobius"/>
    </source>
</evidence>
<dbReference type="EMBL" id="JBHLSW010000003">
    <property type="protein sequence ID" value="MFC0632830.1"/>
    <property type="molecule type" value="Genomic_DNA"/>
</dbReference>
<feature type="transmembrane region" description="Helical" evidence="4">
    <location>
        <begin position="248"/>
        <end position="268"/>
    </location>
</feature>
<keyword evidence="4" id="KW-0472">Membrane</keyword>
<sequence>MSRDVAVIVPTLRRPESLARALASLQAQAGVADRLAEIVVVDNDPSGSAQATVGAAAGPVPCRYVHAPVPGVATARNAGLAATDAPLIAFLDDDEAASSGWLKALLAARATTGADVVFGPIQGRVPDGAAWLRPYLEHFFGREGPSEDRLVEEPFGCGNSLMVRATALPGPAPFDVGADHAGGEDDALFAALKARGGRFGWAADAWVEEFAPAHRATLAYALTRAFAYGQGPSQTAWRRKDPLGVLKWMLVGGAQVVVFGLAAGWAFLTRDPRRAWRLDRAVRGLGKVLWMPGLEPAFYGQAEMKRLARAGF</sequence>
<keyword evidence="7" id="KW-1185">Reference proteome</keyword>
<dbReference type="InterPro" id="IPR029044">
    <property type="entry name" value="Nucleotide-diphossugar_trans"/>
</dbReference>
<comment type="similarity">
    <text evidence="1">Belongs to the glycosyltransferase 2 family.</text>
</comment>
<dbReference type="CDD" id="cd00761">
    <property type="entry name" value="Glyco_tranf_GTA_type"/>
    <property type="match status" value="1"/>
</dbReference>
<dbReference type="Proteomes" id="UP001589906">
    <property type="component" value="Unassembled WGS sequence"/>
</dbReference>